<reference evidence="2" key="2">
    <citation type="submission" date="2021-04" db="EMBL/GenBank/DDBJ databases">
        <authorList>
            <person name="Gilroy R."/>
        </authorList>
    </citation>
    <scope>NUCLEOTIDE SEQUENCE</scope>
    <source>
        <strain evidence="2">8470</strain>
    </source>
</reference>
<dbReference type="Proteomes" id="UP000784286">
    <property type="component" value="Unassembled WGS sequence"/>
</dbReference>
<dbReference type="AlphaFoldDB" id="A0A948TKZ1"/>
<organism evidence="2 3">
    <name type="scientific">Candidatus Phocaeicola excrementipullorum</name>
    <dbReference type="NCBI Taxonomy" id="2838731"/>
    <lineage>
        <taxon>Bacteria</taxon>
        <taxon>Pseudomonadati</taxon>
        <taxon>Bacteroidota</taxon>
        <taxon>Bacteroidia</taxon>
        <taxon>Bacteroidales</taxon>
        <taxon>Bacteroidaceae</taxon>
        <taxon>Phocaeicola</taxon>
    </lineage>
</organism>
<keyword evidence="1" id="KW-0812">Transmembrane</keyword>
<evidence type="ECO:0000313" key="3">
    <source>
        <dbReference type="Proteomes" id="UP000784286"/>
    </source>
</evidence>
<protein>
    <submittedName>
        <fullName evidence="2">Uncharacterized protein</fullName>
    </submittedName>
</protein>
<evidence type="ECO:0000313" key="2">
    <source>
        <dbReference type="EMBL" id="MBU3855281.1"/>
    </source>
</evidence>
<keyword evidence="1" id="KW-0472">Membrane</keyword>
<sequence>MKIKNPQKTMFMLTILCIVIGLAAIAVGIVAVYKKEYIIAAAMLLVAVWQIFNFRQWRKAIK</sequence>
<evidence type="ECO:0000256" key="1">
    <source>
        <dbReference type="SAM" id="Phobius"/>
    </source>
</evidence>
<feature type="transmembrane region" description="Helical" evidence="1">
    <location>
        <begin position="12"/>
        <end position="31"/>
    </location>
</feature>
<name>A0A948TKZ1_9BACT</name>
<keyword evidence="1" id="KW-1133">Transmembrane helix</keyword>
<accession>A0A948TKZ1</accession>
<dbReference type="EMBL" id="JAHLFJ010000020">
    <property type="protein sequence ID" value="MBU3855281.1"/>
    <property type="molecule type" value="Genomic_DNA"/>
</dbReference>
<gene>
    <name evidence="2" type="ORF">H9928_01740</name>
</gene>
<feature type="transmembrane region" description="Helical" evidence="1">
    <location>
        <begin position="37"/>
        <end position="54"/>
    </location>
</feature>
<reference evidence="2" key="1">
    <citation type="journal article" date="2021" name="PeerJ">
        <title>Extensive microbial diversity within the chicken gut microbiome revealed by metagenomics and culture.</title>
        <authorList>
            <person name="Gilroy R."/>
            <person name="Ravi A."/>
            <person name="Getino M."/>
            <person name="Pursley I."/>
            <person name="Horton D.L."/>
            <person name="Alikhan N.F."/>
            <person name="Baker D."/>
            <person name="Gharbi K."/>
            <person name="Hall N."/>
            <person name="Watson M."/>
            <person name="Adriaenssens E.M."/>
            <person name="Foster-Nyarko E."/>
            <person name="Jarju S."/>
            <person name="Secka A."/>
            <person name="Antonio M."/>
            <person name="Oren A."/>
            <person name="Chaudhuri R.R."/>
            <person name="La Ragione R."/>
            <person name="Hildebrand F."/>
            <person name="Pallen M.J."/>
        </authorList>
    </citation>
    <scope>NUCLEOTIDE SEQUENCE</scope>
    <source>
        <strain evidence="2">8470</strain>
    </source>
</reference>
<comment type="caution">
    <text evidence="2">The sequence shown here is derived from an EMBL/GenBank/DDBJ whole genome shotgun (WGS) entry which is preliminary data.</text>
</comment>
<proteinExistence type="predicted"/>